<feature type="domain" description="CxC2-like cysteine cluster KDZ transposase-associated" evidence="1">
    <location>
        <begin position="164"/>
        <end position="248"/>
    </location>
</feature>
<accession>A0A067QAQ2</accession>
<organism evidence="2 3">
    <name type="scientific">Jaapia argillacea MUCL 33604</name>
    <dbReference type="NCBI Taxonomy" id="933084"/>
    <lineage>
        <taxon>Eukaryota</taxon>
        <taxon>Fungi</taxon>
        <taxon>Dikarya</taxon>
        <taxon>Basidiomycota</taxon>
        <taxon>Agaricomycotina</taxon>
        <taxon>Agaricomycetes</taxon>
        <taxon>Agaricomycetidae</taxon>
        <taxon>Jaapiales</taxon>
        <taxon>Jaapiaceae</taxon>
        <taxon>Jaapia</taxon>
    </lineage>
</organism>
<keyword evidence="3" id="KW-1185">Reference proteome</keyword>
<evidence type="ECO:0000313" key="2">
    <source>
        <dbReference type="EMBL" id="KDQ64024.1"/>
    </source>
</evidence>
<dbReference type="Pfam" id="PF18803">
    <property type="entry name" value="CxC2"/>
    <property type="match status" value="1"/>
</dbReference>
<dbReference type="InterPro" id="IPR040521">
    <property type="entry name" value="KDZ"/>
</dbReference>
<name>A0A067QAQ2_9AGAM</name>
<dbReference type="Pfam" id="PF18758">
    <property type="entry name" value="KDZ"/>
    <property type="match status" value="1"/>
</dbReference>
<dbReference type="OrthoDB" id="3214502at2759"/>
<dbReference type="EMBL" id="KL197709">
    <property type="protein sequence ID" value="KDQ64024.1"/>
    <property type="molecule type" value="Genomic_DNA"/>
</dbReference>
<dbReference type="AlphaFoldDB" id="A0A067QAQ2"/>
<dbReference type="InParanoid" id="A0A067QAQ2"/>
<proteinExistence type="predicted"/>
<protein>
    <recommendedName>
        <fullName evidence="1">CxC2-like cysteine cluster KDZ transposase-associated domain-containing protein</fullName>
    </recommendedName>
</protein>
<dbReference type="HOGENOM" id="CLU_003703_12_2_1"/>
<dbReference type="InterPro" id="IPR041457">
    <property type="entry name" value="CxC2_KDZ-assoc"/>
</dbReference>
<evidence type="ECO:0000259" key="1">
    <source>
        <dbReference type="Pfam" id="PF18803"/>
    </source>
</evidence>
<gene>
    <name evidence="2" type="ORF">JAAARDRAFT_118810</name>
</gene>
<dbReference type="Proteomes" id="UP000027265">
    <property type="component" value="Unassembled WGS sequence"/>
</dbReference>
<sequence>TPNDMMREWKEKAPIFLHTLLSGGARPSDGCCHRCSQPGLSQCLQCFGHLLFCTECCRDAHMSHPFHWVEIWKDDHFSTSWLWQVGVCIHLGHGGGQCPGNTYLRTTTTSGDQVGLQLPEFLLYPGDDEERDGDEHEIWEDEEDDSVTELHHLLADAELTSPPSTKGNGRNFTIVDVSGIHEVVVHFCNCGKCQLEFLQLLDLLIYPGSIKCPRMGFTFQVLDNFHIHNLECKTNAWEYYQTIQQATKPWFPHLAQDRYREFMCVVCQWRYLKVMKWHSFGHGLARVIGPGDLVLWCAACLQPGINLPSDWKEDQKSYLYTRIINLDGNMKAEQMVQKPIDVPLAEGGGFMVGDQDYKASIKASIDDPLVFQGGTCHNHQAVTQGNMGLKNLQVTSIGAAACGRHGAFCPHSVVNFQKGERFTMNMDYAFTQSLLHTMGGADALCLVMSLYNINCQFAINLLRRIAQNQQYLPLAKGITIHHGIGLFHVHSHQDLCTPRYLPNYIPGAGQVDGEVIETLWSNLNWITSSCRAMWNNHRAETFDIHMNKNIRKKMLNISECHFRSWRMGG</sequence>
<evidence type="ECO:0000313" key="3">
    <source>
        <dbReference type="Proteomes" id="UP000027265"/>
    </source>
</evidence>
<feature type="non-terminal residue" evidence="2">
    <location>
        <position position="1"/>
    </location>
</feature>
<reference evidence="3" key="1">
    <citation type="journal article" date="2014" name="Proc. Natl. Acad. Sci. U.S.A.">
        <title>Extensive sampling of basidiomycete genomes demonstrates inadequacy of the white-rot/brown-rot paradigm for wood decay fungi.</title>
        <authorList>
            <person name="Riley R."/>
            <person name="Salamov A.A."/>
            <person name="Brown D.W."/>
            <person name="Nagy L.G."/>
            <person name="Floudas D."/>
            <person name="Held B.W."/>
            <person name="Levasseur A."/>
            <person name="Lombard V."/>
            <person name="Morin E."/>
            <person name="Otillar R."/>
            <person name="Lindquist E.A."/>
            <person name="Sun H."/>
            <person name="LaButti K.M."/>
            <person name="Schmutz J."/>
            <person name="Jabbour D."/>
            <person name="Luo H."/>
            <person name="Baker S.E."/>
            <person name="Pisabarro A.G."/>
            <person name="Walton J.D."/>
            <person name="Blanchette R.A."/>
            <person name="Henrissat B."/>
            <person name="Martin F."/>
            <person name="Cullen D."/>
            <person name="Hibbett D.S."/>
            <person name="Grigoriev I.V."/>
        </authorList>
    </citation>
    <scope>NUCLEOTIDE SEQUENCE [LARGE SCALE GENOMIC DNA]</scope>
    <source>
        <strain evidence="3">MUCL 33604</strain>
    </source>
</reference>